<feature type="region of interest" description="Disordered" evidence="1">
    <location>
        <begin position="1"/>
        <end position="25"/>
    </location>
</feature>
<evidence type="ECO:0000256" key="1">
    <source>
        <dbReference type="SAM" id="MobiDB-lite"/>
    </source>
</evidence>
<reference evidence="2 3" key="1">
    <citation type="journal article" date="2014" name="Arch. Virol.">
        <title>Isolation and characterization of a novel bacteriophage against Mycobacterium avium subspecies paratuberculosis.</title>
        <authorList>
            <person name="Basra S."/>
            <person name="Anany H."/>
            <person name="Brovko L."/>
            <person name="Kropinski A.M."/>
            <person name="Griffiths M.W."/>
        </authorList>
    </citation>
    <scope>NUCLEOTIDE SEQUENCE [LARGE SCALE GENOMIC DNA]</scope>
</reference>
<name>M4W9V0_9CAUD</name>
<protein>
    <submittedName>
        <fullName evidence="2">Uncharacterized protein</fullName>
    </submittedName>
</protein>
<dbReference type="GeneID" id="15302098"/>
<proteinExistence type="predicted"/>
<dbReference type="RefSeq" id="YP_007869981.1">
    <property type="nucleotide sequence ID" value="NC_021063.1"/>
</dbReference>
<accession>M4W9V0</accession>
<dbReference type="Proteomes" id="UP000012168">
    <property type="component" value="Segment"/>
</dbReference>
<dbReference type="KEGG" id="vg:15302098"/>
<keyword evidence="3" id="KW-1185">Reference proteome</keyword>
<sequence length="42" mass="4795">MRYPDHVHLGHGHPFPLPGDVRGPGVRVEREETGKVKYCYAH</sequence>
<gene>
    <name evidence="2" type="ORF">FF47_52A</name>
</gene>
<dbReference type="EMBL" id="JX901189">
    <property type="protein sequence ID" value="AGI12324.1"/>
    <property type="molecule type" value="Genomic_DNA"/>
</dbReference>
<evidence type="ECO:0000313" key="2">
    <source>
        <dbReference type="EMBL" id="AGI12324.1"/>
    </source>
</evidence>
<organism evidence="2 3">
    <name type="scientific">Mycobacterium phage FF47</name>
    <dbReference type="NCBI Taxonomy" id="1305710"/>
    <lineage>
        <taxon>Viruses</taxon>
        <taxon>Duplodnaviria</taxon>
        <taxon>Heunggongvirae</taxon>
        <taxon>Uroviricota</taxon>
        <taxon>Caudoviricetes</taxon>
        <taxon>Mapvirus</taxon>
        <taxon>Mapvirus Ff47</taxon>
    </lineage>
</organism>
<evidence type="ECO:0000313" key="3">
    <source>
        <dbReference type="Proteomes" id="UP000012168"/>
    </source>
</evidence>